<evidence type="ECO:0000259" key="4">
    <source>
        <dbReference type="Pfam" id="PF14331"/>
    </source>
</evidence>
<feature type="domain" description="Type VI secretion system IcmF C-terminal" evidence="2">
    <location>
        <begin position="1027"/>
        <end position="1127"/>
    </location>
</feature>
<dbReference type="Pfam" id="PF14331">
    <property type="entry name" value="IcmF-related_N"/>
    <property type="match status" value="1"/>
</dbReference>
<organism evidence="6 7">
    <name type="scientific">Enterovibrio norvegicus</name>
    <dbReference type="NCBI Taxonomy" id="188144"/>
    <lineage>
        <taxon>Bacteria</taxon>
        <taxon>Pseudomonadati</taxon>
        <taxon>Pseudomonadota</taxon>
        <taxon>Gammaproteobacteria</taxon>
        <taxon>Vibrionales</taxon>
        <taxon>Vibrionaceae</taxon>
        <taxon>Enterovibrio</taxon>
    </lineage>
</organism>
<dbReference type="RefSeq" id="WP_102390183.1">
    <property type="nucleotide sequence ID" value="NZ_MDAL01000008.1"/>
</dbReference>
<dbReference type="Proteomes" id="UP000235387">
    <property type="component" value="Unassembled WGS sequence"/>
</dbReference>
<sequence>MKKAFLLLLLALVLSGACLFGWWVFPIDSSVSWARMAFLIAAFVLPFLVLAFGLFSKPKTEESIQKHDQQVLLEQDTKAIRDIFTASTRKIKGDGNRKLSSMYSLPWYVLIGRQNSAKSALLRQNDLEPVIDVQLSETDATQYLRFWSNDQIVVIEAGHRLFDYDGIDPALWKVLAQQLMKYRPRQGLNGVLTVVEANQLIEADKKDAQALATTLQDAVLSLCEALGINLPVYSVFTKADTIADFVPFFESYSGRDVDNPFGITLSNDDTRRFDTIQFDEKVKLLLKDLAKQQMTLLRNVSNERTDSVLALPYQLRIFFDQARVLMADVGRENRVRSAVWVRGIYLASSGQSGKELDLLTQVVAERAEFNALVRRDQLPGRRGYFAGRLFSDVLLPERKVTAMNPFRQTRYLLSRAGMVVVAFIVISGVSAAMKENWDNDETWRSKALTQLGLYQNDIQRLAKESHTVIDTISVLSELRGVVKEGVTPRPWYNQVSVQQQDTASKVYNTYEEQLHLFLLPRIEELISNELYVYVSLGNPTRIFEILRYYKMLFNKQQLDKAALISYLLENLEDQGEASMSDVKSLSLLLDDLFESQYDHAITPNQELISVASSNLDGLSPERLIYARLKSLPAYRAQVDVRRQLGDKFDVLFTFSDGFHGYVMPEIFTKQGYESLDLSANSPVLKQQYEEFRAIQGELSPASIPEMTALSKQIQRLYFSDYIYRWQDILNNIEVRQFASTNDLSYSLRLSREPSSGPLLDLLDAIVVNTTLAKEEIGDTTALQQGAKVLKLGKVAKAADKVGSVAGDKLLKLQPSYVVNETFASYSAFLKGLGDAKSPLPVDALIAQFDSLNTYFDTALTSPDPGKIMMDYAIAHAQGSQDALVLFGRQSSKAPAQVAGWVKSIERQSWQQVIYASAGYLNKQWDEQVYQYYAATVAGRFPFALQGRGEVAIDDFSSFFKPQGKLDSFIDQMLAPFVYWDNGLLKLRQIDGQAMPISASTRDQIKKAKTISELFFGSAGQELALQVSLRPSSMSTDVTEFQIREVENVFSYRHGPRVWRNVSWPSMGIDGYLSTSFYQGDNRLATRSYSGEWALFRAIFDGVTSSTSDRRINKLNYEVDTHKIVLDYTLQDSVVVLDKDLFTQFSLPRRL</sequence>
<dbReference type="InterPro" id="IPR053156">
    <property type="entry name" value="T6SS_TssM-like"/>
</dbReference>
<dbReference type="InterPro" id="IPR025743">
    <property type="entry name" value="TssM1_N"/>
</dbReference>
<name>A0A2N7LFM4_9GAMM</name>
<dbReference type="PROSITE" id="PS51257">
    <property type="entry name" value="PROKAR_LIPOPROTEIN"/>
    <property type="match status" value="1"/>
</dbReference>
<feature type="domain" description="Type VI secretion system component TssM1 helical" evidence="5">
    <location>
        <begin position="917"/>
        <end position="1016"/>
    </location>
</feature>
<feature type="transmembrane region" description="Helical" evidence="1">
    <location>
        <begin position="412"/>
        <end position="433"/>
    </location>
</feature>
<evidence type="ECO:0000256" key="1">
    <source>
        <dbReference type="SAM" id="Phobius"/>
    </source>
</evidence>
<dbReference type="EMBL" id="MDAL01000008">
    <property type="protein sequence ID" value="PMN94191.1"/>
    <property type="molecule type" value="Genomic_DNA"/>
</dbReference>
<keyword evidence="1" id="KW-0812">Transmembrane</keyword>
<gene>
    <name evidence="6" type="ORF">BCT23_10060</name>
</gene>
<reference evidence="7" key="1">
    <citation type="submission" date="2016-07" db="EMBL/GenBank/DDBJ databases">
        <title>Nontailed viruses are major unrecognized killers of bacteria in the ocean.</title>
        <authorList>
            <person name="Kauffman K."/>
            <person name="Hussain F."/>
            <person name="Yang J."/>
            <person name="Arevalo P."/>
            <person name="Brown J."/>
            <person name="Cutler M."/>
            <person name="Kelly L."/>
            <person name="Polz M.F."/>
        </authorList>
    </citation>
    <scope>NUCLEOTIDE SEQUENCE [LARGE SCALE GENOMIC DNA]</scope>
    <source>
        <strain evidence="7">10N.261.45.A10</strain>
    </source>
</reference>
<evidence type="ECO:0000313" key="6">
    <source>
        <dbReference type="EMBL" id="PMN94191.1"/>
    </source>
</evidence>
<feature type="transmembrane region" description="Helical" evidence="1">
    <location>
        <begin position="36"/>
        <end position="56"/>
    </location>
</feature>
<comment type="caution">
    <text evidence="6">The sequence shown here is derived from an EMBL/GenBank/DDBJ whole genome shotgun (WGS) entry which is preliminary data.</text>
</comment>
<keyword evidence="1" id="KW-1133">Transmembrane helix</keyword>
<evidence type="ECO:0000259" key="2">
    <source>
        <dbReference type="Pfam" id="PF06744"/>
    </source>
</evidence>
<dbReference type="InterPro" id="IPR017731">
    <property type="entry name" value="TssM1-like"/>
</dbReference>
<dbReference type="NCBIfam" id="TIGR03348">
    <property type="entry name" value="VI_IcmF"/>
    <property type="match status" value="1"/>
</dbReference>
<dbReference type="Pfam" id="PF06744">
    <property type="entry name" value="IcmF_C"/>
    <property type="match status" value="1"/>
</dbReference>
<feature type="domain" description="Type VI secretion system component TssM1 N-terminal" evidence="4">
    <location>
        <begin position="168"/>
        <end position="420"/>
    </location>
</feature>
<dbReference type="PANTHER" id="PTHR36153:SF1">
    <property type="entry name" value="TYPE VI SECRETION SYSTEM COMPONENT TSSM1"/>
    <property type="match status" value="1"/>
</dbReference>
<accession>A0A2N7LFM4</accession>
<dbReference type="InterPro" id="IPR009612">
    <property type="entry name" value="IcmF-rel"/>
</dbReference>
<evidence type="ECO:0000259" key="3">
    <source>
        <dbReference type="Pfam" id="PF06761"/>
    </source>
</evidence>
<dbReference type="InterPro" id="IPR010623">
    <property type="entry name" value="IcmF_C"/>
</dbReference>
<feature type="domain" description="IcmF-related" evidence="3">
    <location>
        <begin position="474"/>
        <end position="770"/>
    </location>
</feature>
<evidence type="ECO:0000313" key="7">
    <source>
        <dbReference type="Proteomes" id="UP000235387"/>
    </source>
</evidence>
<protein>
    <submittedName>
        <fullName evidence="6">IcmF-related protein</fullName>
    </submittedName>
</protein>
<dbReference type="STRING" id="1190603.A1OO_09925"/>
<dbReference type="InterPro" id="IPR048677">
    <property type="entry name" value="TssM1_hel"/>
</dbReference>
<evidence type="ECO:0000259" key="5">
    <source>
        <dbReference type="Pfam" id="PF21070"/>
    </source>
</evidence>
<keyword evidence="1" id="KW-0472">Membrane</keyword>
<dbReference type="Pfam" id="PF06761">
    <property type="entry name" value="IcmF-related"/>
    <property type="match status" value="1"/>
</dbReference>
<dbReference type="Pfam" id="PF21070">
    <property type="entry name" value="IcmF_helical"/>
    <property type="match status" value="1"/>
</dbReference>
<dbReference type="PANTHER" id="PTHR36153">
    <property type="entry name" value="INNER MEMBRANE PROTEIN-RELATED"/>
    <property type="match status" value="1"/>
</dbReference>
<dbReference type="AlphaFoldDB" id="A0A2N7LFM4"/>
<proteinExistence type="predicted"/>